<feature type="region of interest" description="Disordered" evidence="1">
    <location>
        <begin position="1"/>
        <end position="26"/>
    </location>
</feature>
<name>A0A6C7E2Q0_ILUCY</name>
<accession>A0A6C7E2Q0</accession>
<reference evidence="2 3" key="1">
    <citation type="journal article" date="2013" name="Int. J. Syst. Evol. Microbiol.">
        <title>Ilumatobacter nonamiense sp. nov. and Ilumatobacter coccineum sp. nov., isolated from seashore sand.</title>
        <authorList>
            <person name="Matsumoto A."/>
            <person name="Kasai H."/>
            <person name="Matsuo Y."/>
            <person name="Shizuri Y."/>
            <person name="Ichikawa N."/>
            <person name="Fujita N."/>
            <person name="Omura S."/>
            <person name="Takahashi Y."/>
        </authorList>
    </citation>
    <scope>NUCLEOTIDE SEQUENCE [LARGE SCALE GENOMIC DNA]</scope>
    <source>
        <strain evidence="3">NBRC 103263 / KCTC 29153 / YM16-304</strain>
    </source>
</reference>
<dbReference type="KEGG" id="aym:YM304_20000"/>
<dbReference type="EMBL" id="AP012057">
    <property type="protein sequence ID" value="BAN02314.1"/>
    <property type="molecule type" value="Genomic_DNA"/>
</dbReference>
<evidence type="ECO:0000256" key="1">
    <source>
        <dbReference type="SAM" id="MobiDB-lite"/>
    </source>
</evidence>
<feature type="region of interest" description="Disordered" evidence="1">
    <location>
        <begin position="50"/>
        <end position="84"/>
    </location>
</feature>
<organism evidence="2 3">
    <name type="scientific">Ilumatobacter coccineus (strain NBRC 103263 / KCTC 29153 / YM16-304)</name>
    <dbReference type="NCBI Taxonomy" id="1313172"/>
    <lineage>
        <taxon>Bacteria</taxon>
        <taxon>Bacillati</taxon>
        <taxon>Actinomycetota</taxon>
        <taxon>Acidimicrobiia</taxon>
        <taxon>Acidimicrobiales</taxon>
        <taxon>Ilumatobacteraceae</taxon>
        <taxon>Ilumatobacter</taxon>
    </lineage>
</organism>
<keyword evidence="3" id="KW-1185">Reference proteome</keyword>
<gene>
    <name evidence="2" type="ORF">YM304_20000</name>
</gene>
<proteinExistence type="predicted"/>
<sequence length="152" mass="16026">MAADPSGSRVQSVESTESGVTNRLTVVAPGRSESSHRCCTRPFRIVSPLPHRTIPNRLTTATPDDPESSHHCHTGPSRIVSRLGVSDVTNRLTVETSERDESSHHGCEAALRVLVAALRGGTPGHPVRGLARDVRPALIRSGSGSPPAASTT</sequence>
<dbReference type="Proteomes" id="UP000011863">
    <property type="component" value="Chromosome"/>
</dbReference>
<evidence type="ECO:0000313" key="3">
    <source>
        <dbReference type="Proteomes" id="UP000011863"/>
    </source>
</evidence>
<evidence type="ECO:0000313" key="2">
    <source>
        <dbReference type="EMBL" id="BAN02314.1"/>
    </source>
</evidence>
<feature type="compositionally biased region" description="Polar residues" evidence="1">
    <location>
        <begin position="8"/>
        <end position="24"/>
    </location>
</feature>
<dbReference type="AlphaFoldDB" id="A0A6C7E2Q0"/>
<protein>
    <submittedName>
        <fullName evidence="2">Uncharacterized protein</fullName>
    </submittedName>
</protein>